<evidence type="ECO:0000313" key="1">
    <source>
        <dbReference type="EMBL" id="MBX74019.1"/>
    </source>
</evidence>
<proteinExistence type="predicted"/>
<name>A0A2P2R421_RHIMU</name>
<dbReference type="EMBL" id="GGEC01093535">
    <property type="protein sequence ID" value="MBX74019.1"/>
    <property type="molecule type" value="Transcribed_RNA"/>
</dbReference>
<accession>A0A2P2R421</accession>
<reference evidence="1" key="1">
    <citation type="submission" date="2018-02" db="EMBL/GenBank/DDBJ databases">
        <title>Rhizophora mucronata_Transcriptome.</title>
        <authorList>
            <person name="Meera S.P."/>
            <person name="Sreeshan A."/>
            <person name="Augustine A."/>
        </authorList>
    </citation>
    <scope>NUCLEOTIDE SEQUENCE</scope>
    <source>
        <tissue evidence="1">Leaf</tissue>
    </source>
</reference>
<protein>
    <submittedName>
        <fullName evidence="1">Uncharacterized protein</fullName>
    </submittedName>
</protein>
<sequence length="14" mass="1839">MNRCFHWMDLHFDS</sequence>
<organism evidence="1">
    <name type="scientific">Rhizophora mucronata</name>
    <name type="common">Asiatic mangrove</name>
    <dbReference type="NCBI Taxonomy" id="61149"/>
    <lineage>
        <taxon>Eukaryota</taxon>
        <taxon>Viridiplantae</taxon>
        <taxon>Streptophyta</taxon>
        <taxon>Embryophyta</taxon>
        <taxon>Tracheophyta</taxon>
        <taxon>Spermatophyta</taxon>
        <taxon>Magnoliopsida</taxon>
        <taxon>eudicotyledons</taxon>
        <taxon>Gunneridae</taxon>
        <taxon>Pentapetalae</taxon>
        <taxon>rosids</taxon>
        <taxon>fabids</taxon>
        <taxon>Malpighiales</taxon>
        <taxon>Rhizophoraceae</taxon>
        <taxon>Rhizophora</taxon>
    </lineage>
</organism>